<dbReference type="AlphaFoldDB" id="A0A419R581"/>
<evidence type="ECO:0000313" key="5">
    <source>
        <dbReference type="EMBL" id="RJX70311.1"/>
    </source>
</evidence>
<accession>A0A419R581</accession>
<feature type="domain" description="Helicase ATP-binding" evidence="3">
    <location>
        <begin position="33"/>
        <end position="214"/>
    </location>
</feature>
<keyword evidence="5" id="KW-0347">Helicase</keyword>
<dbReference type="RefSeq" id="WP_120106858.1">
    <property type="nucleotide sequence ID" value="NZ_RAHJ01000008.1"/>
</dbReference>
<evidence type="ECO:0000256" key="2">
    <source>
        <dbReference type="ARBA" id="ARBA00022840"/>
    </source>
</evidence>
<comment type="caution">
    <text evidence="5">The sequence shown here is derived from an EMBL/GenBank/DDBJ whole genome shotgun (WGS) entry which is preliminary data.</text>
</comment>
<dbReference type="InterPro" id="IPR027417">
    <property type="entry name" value="P-loop_NTPase"/>
</dbReference>
<dbReference type="GO" id="GO:0005524">
    <property type="term" value="F:ATP binding"/>
    <property type="evidence" value="ECO:0007669"/>
    <property type="project" value="UniProtKB-KW"/>
</dbReference>
<dbReference type="SUPFAM" id="SSF52540">
    <property type="entry name" value="P-loop containing nucleoside triphosphate hydrolases"/>
    <property type="match status" value="1"/>
</dbReference>
<dbReference type="PROSITE" id="PS51194">
    <property type="entry name" value="HELICASE_CTER"/>
    <property type="match status" value="1"/>
</dbReference>
<evidence type="ECO:0000259" key="3">
    <source>
        <dbReference type="PROSITE" id="PS51192"/>
    </source>
</evidence>
<dbReference type="GO" id="GO:0003677">
    <property type="term" value="F:DNA binding"/>
    <property type="evidence" value="ECO:0007669"/>
    <property type="project" value="TreeGrafter"/>
</dbReference>
<dbReference type="PANTHER" id="PTHR47962:SF5">
    <property type="entry name" value="ATP-DEPENDENT HELICASE LHR-RELATED"/>
    <property type="match status" value="1"/>
</dbReference>
<dbReference type="EMBL" id="RAHJ01000008">
    <property type="protein sequence ID" value="RJX70311.1"/>
    <property type="molecule type" value="Genomic_DNA"/>
</dbReference>
<sequence length="724" mass="79816">MSTAFDKLARPIQKWIRQQGWKELRDIQARATHVLMDGNRDLIVAASTAGGKTEAAFLPLLSQVLDEPSENSGFDVLYVAPLKALITDQARRLEDICRDTDLPITPWHGDVSSSVKAKATKRPKGVLLITPESLEALFIRRGLEIPRLFGATRAVILDELHSVLDSERGIQMRSLLTRLEIALKRPIRRVGLSATLGDMELAKAYLRPDSPGEVEQVIAEGGSAELQLQLRGYVAGDKDDDGPSATDAIAQHLFEHLRGSDNLVFGGARQAVEIYSDRLRALCEKEHLPQEFYPHHASLSREHRDFVERRLKDGTAPTTAVCTSTLELGIDIGDVTSVGQIGAPFSVASLRQRLGRSGRRPGKPAILRQYAVEAKLTSTSNFSDRLRLGMVRAIAMIELLLEGWCEPPQREALHLSTLVHQILSVIAERGGIRAQHLYGILCQNGPFRQVDIQLFLEVLRALGHPETALIEQASDGLLLLGAMGEKLVGHYSFYAVFQTPEEYRLITSSKELGTLPIDNMIAPGMLLIFSGRRWLVQEVLDRDRVIMVVPAKAGVPPIFGGDPGNIHDRVIERMFNVLEGKKRPIYLDATALELLDEARSSYSQMQFDPGRIAQLSDNAAVIATKTGSVRTTTLALALRANGFTVQTHDGFLEVFGKDESPQLIDALSTLADGKEVDLFAHSPNLLFEKFHPYLTEDLLQKDALSARLDANSLTDLCRSIKGNG</sequence>
<evidence type="ECO:0000313" key="6">
    <source>
        <dbReference type="Proteomes" id="UP000284322"/>
    </source>
</evidence>
<proteinExistence type="predicted"/>
<dbReference type="PROSITE" id="PS51192">
    <property type="entry name" value="HELICASE_ATP_BIND_1"/>
    <property type="match status" value="1"/>
</dbReference>
<dbReference type="Pfam" id="PF00270">
    <property type="entry name" value="DEAD"/>
    <property type="match status" value="1"/>
</dbReference>
<dbReference type="PANTHER" id="PTHR47962">
    <property type="entry name" value="ATP-DEPENDENT HELICASE LHR-RELATED-RELATED"/>
    <property type="match status" value="1"/>
</dbReference>
<keyword evidence="1" id="KW-0547">Nucleotide-binding</keyword>
<dbReference type="SMART" id="SM00487">
    <property type="entry name" value="DEXDc"/>
    <property type="match status" value="1"/>
</dbReference>
<keyword evidence="6" id="KW-1185">Reference proteome</keyword>
<dbReference type="CDD" id="cd18796">
    <property type="entry name" value="SF2_C_LHR"/>
    <property type="match status" value="1"/>
</dbReference>
<dbReference type="InterPro" id="IPR014001">
    <property type="entry name" value="Helicase_ATP-bd"/>
</dbReference>
<dbReference type="GO" id="GO:0016887">
    <property type="term" value="F:ATP hydrolysis activity"/>
    <property type="evidence" value="ECO:0007669"/>
    <property type="project" value="TreeGrafter"/>
</dbReference>
<dbReference type="Proteomes" id="UP000284322">
    <property type="component" value="Unassembled WGS sequence"/>
</dbReference>
<organism evidence="5 6">
    <name type="scientific">Tsuneonella suprasediminis</name>
    <dbReference type="NCBI Taxonomy" id="2306996"/>
    <lineage>
        <taxon>Bacteria</taxon>
        <taxon>Pseudomonadati</taxon>
        <taxon>Pseudomonadota</taxon>
        <taxon>Alphaproteobacteria</taxon>
        <taxon>Sphingomonadales</taxon>
        <taxon>Erythrobacteraceae</taxon>
        <taxon>Tsuneonella</taxon>
    </lineage>
</organism>
<dbReference type="OrthoDB" id="9815222at2"/>
<evidence type="ECO:0000259" key="4">
    <source>
        <dbReference type="PROSITE" id="PS51194"/>
    </source>
</evidence>
<dbReference type="CDD" id="cd17922">
    <property type="entry name" value="DEXHc_LHR-like"/>
    <property type="match status" value="1"/>
</dbReference>
<dbReference type="InterPro" id="IPR001650">
    <property type="entry name" value="Helicase_C-like"/>
</dbReference>
<keyword evidence="5" id="KW-0378">Hydrolase</keyword>
<dbReference type="Gene3D" id="3.40.50.300">
    <property type="entry name" value="P-loop containing nucleotide triphosphate hydrolases"/>
    <property type="match status" value="2"/>
</dbReference>
<reference evidence="5 6" key="1">
    <citation type="submission" date="2018-09" db="EMBL/GenBank/DDBJ databases">
        <title>Altererythrobacter sp.Ery1 and Ery12, the genome sequencing of novel strains in genus Alterythrobacter.</title>
        <authorList>
            <person name="Cheng H."/>
            <person name="Wu Y.-H."/>
            <person name="Fang C."/>
            <person name="Xu X.-W."/>
        </authorList>
    </citation>
    <scope>NUCLEOTIDE SEQUENCE [LARGE SCALE GENOMIC DNA]</scope>
    <source>
        <strain evidence="5 6">Ery12</strain>
    </source>
</reference>
<keyword evidence="2" id="KW-0067">ATP-binding</keyword>
<dbReference type="GO" id="GO:0004386">
    <property type="term" value="F:helicase activity"/>
    <property type="evidence" value="ECO:0007669"/>
    <property type="project" value="UniProtKB-KW"/>
</dbReference>
<dbReference type="SMART" id="SM00490">
    <property type="entry name" value="HELICc"/>
    <property type="match status" value="1"/>
</dbReference>
<dbReference type="Pfam" id="PF00271">
    <property type="entry name" value="Helicase_C"/>
    <property type="match status" value="1"/>
</dbReference>
<gene>
    <name evidence="5" type="ORF">D6858_02380</name>
</gene>
<protein>
    <submittedName>
        <fullName evidence="5">DEAD/DEAH box helicase</fullName>
    </submittedName>
</protein>
<evidence type="ECO:0000256" key="1">
    <source>
        <dbReference type="ARBA" id="ARBA00022741"/>
    </source>
</evidence>
<dbReference type="InterPro" id="IPR052511">
    <property type="entry name" value="ATP-dep_Helicase"/>
</dbReference>
<name>A0A419R581_9SPHN</name>
<dbReference type="InterPro" id="IPR011545">
    <property type="entry name" value="DEAD/DEAH_box_helicase_dom"/>
</dbReference>
<feature type="domain" description="Helicase C-terminal" evidence="4">
    <location>
        <begin position="248"/>
        <end position="415"/>
    </location>
</feature>